<reference evidence="1" key="1">
    <citation type="journal article" date="2021" name="Proc. Natl. Acad. Sci. U.S.A.">
        <title>A Catalog of Tens of Thousands of Viruses from Human Metagenomes Reveals Hidden Associations with Chronic Diseases.</title>
        <authorList>
            <person name="Tisza M.J."/>
            <person name="Buck C.B."/>
        </authorList>
    </citation>
    <scope>NUCLEOTIDE SEQUENCE</scope>
    <source>
        <strain evidence="1">CtLYp5</strain>
    </source>
</reference>
<sequence length="153" mass="16566">MFRVVAMRGGSKFRSALRNAVSKAAGGTVRVGILETQTYPAKDGKGDVSVAQVAYWNEYGTATIPARPFFRNTIAEKQDEWADNAASILQHADGDVGKALALIGEGVKGDIVETIQNFREPENAPSTVKKKGFNKPLIDTGDLWRAIQSEVVE</sequence>
<evidence type="ECO:0000313" key="1">
    <source>
        <dbReference type="EMBL" id="DAF55490.1"/>
    </source>
</evidence>
<proteinExistence type="predicted"/>
<organism evidence="1">
    <name type="scientific">Myoviridae sp. ctLYp5</name>
    <dbReference type="NCBI Taxonomy" id="2827680"/>
    <lineage>
        <taxon>Viruses</taxon>
        <taxon>Duplodnaviria</taxon>
        <taxon>Heunggongvirae</taxon>
        <taxon>Uroviricota</taxon>
        <taxon>Caudoviricetes</taxon>
    </lineage>
</organism>
<accession>A0A8S5SY65</accession>
<dbReference type="EMBL" id="BK032693">
    <property type="protein sequence ID" value="DAF55490.1"/>
    <property type="molecule type" value="Genomic_DNA"/>
</dbReference>
<name>A0A8S5SY65_9CAUD</name>
<protein>
    <submittedName>
        <fullName evidence="1">Virion morphogenesis protein</fullName>
    </submittedName>
</protein>